<proteinExistence type="predicted"/>
<evidence type="ECO:0000256" key="1">
    <source>
        <dbReference type="PROSITE-ProRule" id="PRU00176"/>
    </source>
</evidence>
<keyword evidence="1" id="KW-0694">RNA-binding</keyword>
<dbReference type="GO" id="GO:0003723">
    <property type="term" value="F:RNA binding"/>
    <property type="evidence" value="ECO:0007669"/>
    <property type="project" value="UniProtKB-UniRule"/>
</dbReference>
<dbReference type="EMBL" id="DF973947">
    <property type="protein sequence ID" value="GAU42921.1"/>
    <property type="molecule type" value="Genomic_DNA"/>
</dbReference>
<protein>
    <recommendedName>
        <fullName evidence="3">RRM domain-containing protein</fullName>
    </recommendedName>
</protein>
<dbReference type="CDD" id="cd00590">
    <property type="entry name" value="RRM_SF"/>
    <property type="match status" value="1"/>
</dbReference>
<dbReference type="Proteomes" id="UP000242715">
    <property type="component" value="Unassembled WGS sequence"/>
</dbReference>
<dbReference type="SUPFAM" id="SSF54928">
    <property type="entry name" value="RNA-binding domain, RBD"/>
    <property type="match status" value="1"/>
</dbReference>
<dbReference type="PANTHER" id="PTHR34427">
    <property type="entry name" value="DUF4283 DOMAIN PROTEIN"/>
    <property type="match status" value="1"/>
</dbReference>
<keyword evidence="5" id="KW-1185">Reference proteome</keyword>
<accession>A0A2Z6NGQ5</accession>
<sequence>MGYAAFNMGEDDDHGWRTVRGCNNKRHDNNQHKLDIATTRNFNKENINFLMTFFFTNFPDSFGAKALFNAFNHYGDIKEVVIPAQIDKGGRRFGFARFNRVDDPMHEARNEGRKGDRENNRPIYVPRNNHHVQHQQVSPEDEDSYANAVRTGGVKKNVGSPKRVVEVYEAGENDMARLKKAFVGEVVNPGMTYNIQNAFHSQGYFGVKVTPLGSSLTLLEGQEDGEIQALLEDAQEWLNQWFREICPWKPEDVDTDRIVWLRVYGIPAHAWNDSFFAQVSKPWGTLMNEDDVTNKKLSMDVARLLIRTSCQKPVDEFIDVKINNKVFHLRVIEDSYGPMRLMVQQTQGQNGREISEDGDDMEEEEEEQQRRLMASEEKELENDSEGEGDNLIALNSVVNVINPPLNTFDQLGDKNDLRKEREENSNNIFNDESNLNLESLNSGGEVLSKDRGGSIMGSLSENYDLRLGQEVVADGPILDYNLNQPVKGV</sequence>
<reference evidence="5" key="1">
    <citation type="journal article" date="2017" name="Front. Plant Sci.">
        <title>Climate Clever Clovers: New Paradigm to Reduce the Environmental Footprint of Ruminants by Breeding Low Methanogenic Forages Utilizing Haplotype Variation.</title>
        <authorList>
            <person name="Kaur P."/>
            <person name="Appels R."/>
            <person name="Bayer P.E."/>
            <person name="Keeble-Gagnere G."/>
            <person name="Wang J."/>
            <person name="Hirakawa H."/>
            <person name="Shirasawa K."/>
            <person name="Vercoe P."/>
            <person name="Stefanova K."/>
            <person name="Durmic Z."/>
            <person name="Nichols P."/>
            <person name="Revell C."/>
            <person name="Isobe S.N."/>
            <person name="Edwards D."/>
            <person name="Erskine W."/>
        </authorList>
    </citation>
    <scope>NUCLEOTIDE SEQUENCE [LARGE SCALE GENOMIC DNA]</scope>
    <source>
        <strain evidence="5">cv. Daliak</strain>
    </source>
</reference>
<evidence type="ECO:0000256" key="2">
    <source>
        <dbReference type="SAM" id="MobiDB-lite"/>
    </source>
</evidence>
<evidence type="ECO:0000313" key="4">
    <source>
        <dbReference type="EMBL" id="GAU42921.1"/>
    </source>
</evidence>
<evidence type="ECO:0000313" key="5">
    <source>
        <dbReference type="Proteomes" id="UP000242715"/>
    </source>
</evidence>
<gene>
    <name evidence="4" type="ORF">TSUD_283440</name>
</gene>
<evidence type="ECO:0000259" key="3">
    <source>
        <dbReference type="PROSITE" id="PS50102"/>
    </source>
</evidence>
<feature type="compositionally biased region" description="Acidic residues" evidence="2">
    <location>
        <begin position="356"/>
        <end position="367"/>
    </location>
</feature>
<dbReference type="PROSITE" id="PS50102">
    <property type="entry name" value="RRM"/>
    <property type="match status" value="1"/>
</dbReference>
<feature type="region of interest" description="Disordered" evidence="2">
    <location>
        <begin position="345"/>
        <end position="367"/>
    </location>
</feature>
<dbReference type="AlphaFoldDB" id="A0A2Z6NGQ5"/>
<dbReference type="InterPro" id="IPR000504">
    <property type="entry name" value="RRM_dom"/>
</dbReference>
<dbReference type="Gene3D" id="3.30.70.330">
    <property type="match status" value="1"/>
</dbReference>
<organism evidence="4 5">
    <name type="scientific">Trifolium subterraneum</name>
    <name type="common">Subterranean clover</name>
    <dbReference type="NCBI Taxonomy" id="3900"/>
    <lineage>
        <taxon>Eukaryota</taxon>
        <taxon>Viridiplantae</taxon>
        <taxon>Streptophyta</taxon>
        <taxon>Embryophyta</taxon>
        <taxon>Tracheophyta</taxon>
        <taxon>Spermatophyta</taxon>
        <taxon>Magnoliopsida</taxon>
        <taxon>eudicotyledons</taxon>
        <taxon>Gunneridae</taxon>
        <taxon>Pentapetalae</taxon>
        <taxon>rosids</taxon>
        <taxon>fabids</taxon>
        <taxon>Fabales</taxon>
        <taxon>Fabaceae</taxon>
        <taxon>Papilionoideae</taxon>
        <taxon>50 kb inversion clade</taxon>
        <taxon>NPAAA clade</taxon>
        <taxon>Hologalegina</taxon>
        <taxon>IRL clade</taxon>
        <taxon>Trifolieae</taxon>
        <taxon>Trifolium</taxon>
    </lineage>
</organism>
<name>A0A2Z6NGQ5_TRISU</name>
<dbReference type="InterPro" id="IPR035979">
    <property type="entry name" value="RBD_domain_sf"/>
</dbReference>
<dbReference type="InterPro" id="IPR012677">
    <property type="entry name" value="Nucleotide-bd_a/b_plait_sf"/>
</dbReference>
<dbReference type="OrthoDB" id="1749483at2759"/>
<feature type="domain" description="RRM" evidence="3">
    <location>
        <begin position="51"/>
        <end position="130"/>
    </location>
</feature>
<dbReference type="PANTHER" id="PTHR34427:SF5">
    <property type="entry name" value="DUF4283 DOMAIN-CONTAINING PROTEIN"/>
    <property type="match status" value="1"/>
</dbReference>